<sequence>MYKIIYSTGGRSVRKGRRSPKRTMPTLKPSVGVCTVGDLWCHFRHLWISSIKLTAIFHKNPEFGSESGQSR</sequence>
<keyword evidence="2" id="KW-1185">Reference proteome</keyword>
<comment type="caution">
    <text evidence="1">The sequence shown here is derived from an EMBL/GenBank/DDBJ whole genome shotgun (WGS) entry which is preliminary data.</text>
</comment>
<organism evidence="1 2">
    <name type="scientific">Patagioenas fasciata monilis</name>
    <dbReference type="NCBI Taxonomy" id="372326"/>
    <lineage>
        <taxon>Eukaryota</taxon>
        <taxon>Metazoa</taxon>
        <taxon>Chordata</taxon>
        <taxon>Craniata</taxon>
        <taxon>Vertebrata</taxon>
        <taxon>Euteleostomi</taxon>
        <taxon>Archelosauria</taxon>
        <taxon>Archosauria</taxon>
        <taxon>Dinosauria</taxon>
        <taxon>Saurischia</taxon>
        <taxon>Theropoda</taxon>
        <taxon>Coelurosauria</taxon>
        <taxon>Aves</taxon>
        <taxon>Neognathae</taxon>
        <taxon>Neoaves</taxon>
        <taxon>Columbimorphae</taxon>
        <taxon>Columbiformes</taxon>
        <taxon>Columbidae</taxon>
        <taxon>Patagioenas</taxon>
    </lineage>
</organism>
<name>A0A1V4JFT5_PATFA</name>
<protein>
    <submittedName>
        <fullName evidence="1">Uncharacterized protein</fullName>
    </submittedName>
</protein>
<dbReference type="Proteomes" id="UP000190648">
    <property type="component" value="Unassembled WGS sequence"/>
</dbReference>
<evidence type="ECO:0000313" key="1">
    <source>
        <dbReference type="EMBL" id="OPJ71063.1"/>
    </source>
</evidence>
<reference evidence="1 2" key="1">
    <citation type="submission" date="2016-02" db="EMBL/GenBank/DDBJ databases">
        <title>Band-tailed pigeon sequencing and assembly.</title>
        <authorList>
            <person name="Soares A.E."/>
            <person name="Novak B.J."/>
            <person name="Rice E.S."/>
            <person name="O'Connell B."/>
            <person name="Chang D."/>
            <person name="Weber S."/>
            <person name="Shapiro B."/>
        </authorList>
    </citation>
    <scope>NUCLEOTIDE SEQUENCE [LARGE SCALE GENOMIC DNA]</scope>
    <source>
        <strain evidence="1">BTP2013</strain>
        <tissue evidence="1">Blood</tissue>
    </source>
</reference>
<dbReference type="EMBL" id="LSYS01007721">
    <property type="protein sequence ID" value="OPJ71063.1"/>
    <property type="molecule type" value="Genomic_DNA"/>
</dbReference>
<evidence type="ECO:0000313" key="2">
    <source>
        <dbReference type="Proteomes" id="UP000190648"/>
    </source>
</evidence>
<proteinExistence type="predicted"/>
<dbReference type="AlphaFoldDB" id="A0A1V4JFT5"/>
<gene>
    <name evidence="1" type="ORF">AV530_017363</name>
</gene>
<accession>A0A1V4JFT5</accession>